<evidence type="ECO:0000313" key="7">
    <source>
        <dbReference type="Proteomes" id="UP001378188"/>
    </source>
</evidence>
<reference evidence="6 7" key="1">
    <citation type="submission" date="2024-02" db="EMBL/GenBank/DDBJ databases">
        <title>Genome analysis and characterization of Microbaculum marinisediminis sp. nov., isolated from marine sediment.</title>
        <authorList>
            <person name="Du Z.-J."/>
            <person name="Ye Y.-Q."/>
            <person name="Zhang Z.-R."/>
            <person name="Yuan S.-M."/>
            <person name="Zhang X.-Y."/>
        </authorList>
    </citation>
    <scope>NUCLEOTIDE SEQUENCE [LARGE SCALE GENOMIC DNA]</scope>
    <source>
        <strain evidence="6 7">SDUM1044001</strain>
    </source>
</reference>
<dbReference type="Pfam" id="PF00296">
    <property type="entry name" value="Bac_luciferase"/>
    <property type="match status" value="1"/>
</dbReference>
<dbReference type="PANTHER" id="PTHR42847:SF4">
    <property type="entry name" value="ALKANESULFONATE MONOOXYGENASE-RELATED"/>
    <property type="match status" value="1"/>
</dbReference>
<accession>A0AAW9RSA8</accession>
<keyword evidence="1" id="KW-0285">Flavoprotein</keyword>
<evidence type="ECO:0000313" key="6">
    <source>
        <dbReference type="EMBL" id="MEJ8571819.1"/>
    </source>
</evidence>
<dbReference type="RefSeq" id="WP_340329521.1">
    <property type="nucleotide sequence ID" value="NZ_JAZHOF010000004.1"/>
</dbReference>
<comment type="caution">
    <text evidence="6">The sequence shown here is derived from an EMBL/GenBank/DDBJ whole genome shotgun (WGS) entry which is preliminary data.</text>
</comment>
<evidence type="ECO:0000256" key="4">
    <source>
        <dbReference type="ARBA" id="ARBA00023033"/>
    </source>
</evidence>
<proteinExistence type="predicted"/>
<dbReference type="GO" id="GO:0004497">
    <property type="term" value="F:monooxygenase activity"/>
    <property type="evidence" value="ECO:0007669"/>
    <property type="project" value="UniProtKB-KW"/>
</dbReference>
<sequence length="371" mass="40423">MSGKMTDPTTFKLGLFGYLHEGGNCFTTVPERWPADWASIERMARMADRGGLDFLIPIARWKGVPGAMMQRLHSFDTLTHAAALGAITEQIHIISTVHTPIIHPVVAAKAMTTIDHVTNGRCGLNIVCGWNVDDFEMFGLHPLPHKVRYAQAQEWYDIWSRLVAGAPEPFDYDGEHFEGLKRLSALPGSVQKPHPLVICAAASPEGRDFALRTSDVLFTLIDELDNGSAQIHQISEKAAEMGRSAPEVFAVSYVVCRPTRSEAEEFHAYYAEENADQGALDYYFKGRSGLASLPSEDQAKLRLRFAAGNGGYPLVGTPDDIVEQIVAMSEAGFGGASITVLNFEKDLPPIVNEILPALQKAGIRGNTASAA</sequence>
<dbReference type="InterPro" id="IPR036661">
    <property type="entry name" value="Luciferase-like_sf"/>
</dbReference>
<dbReference type="GO" id="GO:0016705">
    <property type="term" value="F:oxidoreductase activity, acting on paired donors, with incorporation or reduction of molecular oxygen"/>
    <property type="evidence" value="ECO:0007669"/>
    <property type="project" value="InterPro"/>
</dbReference>
<evidence type="ECO:0000256" key="3">
    <source>
        <dbReference type="ARBA" id="ARBA00023002"/>
    </source>
</evidence>
<evidence type="ECO:0000256" key="1">
    <source>
        <dbReference type="ARBA" id="ARBA00022630"/>
    </source>
</evidence>
<dbReference type="PANTHER" id="PTHR42847">
    <property type="entry name" value="ALKANESULFONATE MONOOXYGENASE"/>
    <property type="match status" value="1"/>
</dbReference>
<dbReference type="AlphaFoldDB" id="A0AAW9RSA8"/>
<dbReference type="EMBL" id="JAZHOF010000004">
    <property type="protein sequence ID" value="MEJ8571819.1"/>
    <property type="molecule type" value="Genomic_DNA"/>
</dbReference>
<keyword evidence="4" id="KW-0503">Monooxygenase</keyword>
<dbReference type="SUPFAM" id="SSF51679">
    <property type="entry name" value="Bacterial luciferase-like"/>
    <property type="match status" value="1"/>
</dbReference>
<protein>
    <submittedName>
        <fullName evidence="6">LLM class flavin-dependent oxidoreductase</fullName>
    </submittedName>
</protein>
<keyword evidence="3" id="KW-0560">Oxidoreductase</keyword>
<organism evidence="6 7">
    <name type="scientific">Microbaculum marinum</name>
    <dbReference type="NCBI Taxonomy" id="1764581"/>
    <lineage>
        <taxon>Bacteria</taxon>
        <taxon>Pseudomonadati</taxon>
        <taxon>Pseudomonadota</taxon>
        <taxon>Alphaproteobacteria</taxon>
        <taxon>Hyphomicrobiales</taxon>
        <taxon>Tepidamorphaceae</taxon>
        <taxon>Microbaculum</taxon>
    </lineage>
</organism>
<evidence type="ECO:0000256" key="2">
    <source>
        <dbReference type="ARBA" id="ARBA00022643"/>
    </source>
</evidence>
<name>A0AAW9RSA8_9HYPH</name>
<evidence type="ECO:0000259" key="5">
    <source>
        <dbReference type="Pfam" id="PF00296"/>
    </source>
</evidence>
<feature type="domain" description="Luciferase-like" evidence="5">
    <location>
        <begin position="35"/>
        <end position="333"/>
    </location>
</feature>
<dbReference type="Proteomes" id="UP001378188">
    <property type="component" value="Unassembled WGS sequence"/>
</dbReference>
<gene>
    <name evidence="6" type="ORF">V3328_10065</name>
</gene>
<dbReference type="Gene3D" id="3.20.20.30">
    <property type="entry name" value="Luciferase-like domain"/>
    <property type="match status" value="1"/>
</dbReference>
<keyword evidence="7" id="KW-1185">Reference proteome</keyword>
<dbReference type="InterPro" id="IPR050172">
    <property type="entry name" value="SsuD_RutA_monooxygenase"/>
</dbReference>
<keyword evidence="2" id="KW-0288">FMN</keyword>
<dbReference type="InterPro" id="IPR011251">
    <property type="entry name" value="Luciferase-like_dom"/>
</dbReference>